<keyword evidence="2" id="KW-1185">Reference proteome</keyword>
<reference evidence="1 2" key="1">
    <citation type="submission" date="2020-02" db="EMBL/GenBank/DDBJ databases">
        <title>Draft genome sequence of two Spirosoma agri KCTC 52727 and Spirosoma terrae KCTC 52035.</title>
        <authorList>
            <person name="Rojas J."/>
            <person name="Ambika Manirajan B."/>
            <person name="Ratering S."/>
            <person name="Suarez C."/>
            <person name="Schnell S."/>
        </authorList>
    </citation>
    <scope>NUCLEOTIDE SEQUENCE [LARGE SCALE GENOMIC DNA]</scope>
    <source>
        <strain evidence="1 2">KCTC 52727</strain>
    </source>
</reference>
<proteinExistence type="predicted"/>
<name>A0A6M0IBT1_9BACT</name>
<comment type="caution">
    <text evidence="1">The sequence shown here is derived from an EMBL/GenBank/DDBJ whole genome shotgun (WGS) entry which is preliminary data.</text>
</comment>
<organism evidence="1 2">
    <name type="scientific">Spirosoma agri</name>
    <dbReference type="NCBI Taxonomy" id="1987381"/>
    <lineage>
        <taxon>Bacteria</taxon>
        <taxon>Pseudomonadati</taxon>
        <taxon>Bacteroidota</taxon>
        <taxon>Cytophagia</taxon>
        <taxon>Cytophagales</taxon>
        <taxon>Cytophagaceae</taxon>
        <taxon>Spirosoma</taxon>
    </lineage>
</organism>
<evidence type="ECO:0008006" key="3">
    <source>
        <dbReference type="Google" id="ProtNLM"/>
    </source>
</evidence>
<evidence type="ECO:0000313" key="1">
    <source>
        <dbReference type="EMBL" id="NEU65518.1"/>
    </source>
</evidence>
<protein>
    <recommendedName>
        <fullName evidence="3">Outer membrane protein beta-barrel domain-containing protein</fullName>
    </recommendedName>
</protein>
<dbReference type="EMBL" id="JAAGNZ010000001">
    <property type="protein sequence ID" value="NEU65518.1"/>
    <property type="molecule type" value="Genomic_DNA"/>
</dbReference>
<dbReference type="Proteomes" id="UP000477386">
    <property type="component" value="Unassembled WGS sequence"/>
</dbReference>
<gene>
    <name evidence="1" type="ORF">GK091_01395</name>
</gene>
<accession>A0A6M0IBT1</accession>
<evidence type="ECO:0000313" key="2">
    <source>
        <dbReference type="Proteomes" id="UP000477386"/>
    </source>
</evidence>
<sequence length="225" mass="25479">MNERCGLAHLRLGIAMGIAAAYRFSDRVTFRAEAQLYYIRGSQQDTHLAYNNLSFHSLNPEVWAGLQLDFWPSDDRNHIIIPYAIAGVGVTYITPKTNYKGHTYSLAPLQTEGVAYNRLPLILRYGIGVPVLTGERFKWHLEGVYTHVTSDYLDDVSTVYPDRTTMTPLAAALSDRRLELGQTPNGVGAKRGNDTKRDGYFILSARLIWVISTTKQQHYRRSRRG</sequence>
<dbReference type="AlphaFoldDB" id="A0A6M0IBT1"/>